<keyword evidence="2" id="KW-1015">Disulfide bond</keyword>
<dbReference type="Pfam" id="PF01826">
    <property type="entry name" value="TIL"/>
    <property type="match status" value="1"/>
</dbReference>
<dbReference type="EMBL" id="NCKV01020629">
    <property type="protein sequence ID" value="RWS20026.1"/>
    <property type="molecule type" value="Genomic_DNA"/>
</dbReference>
<comment type="caution">
    <text evidence="5">The sequence shown here is derived from an EMBL/GenBank/DDBJ whole genome shotgun (WGS) entry which is preliminary data.</text>
</comment>
<dbReference type="PANTHER" id="PTHR23259">
    <property type="entry name" value="RIDDLE"/>
    <property type="match status" value="1"/>
</dbReference>
<evidence type="ECO:0000313" key="5">
    <source>
        <dbReference type="EMBL" id="RWS20026.1"/>
    </source>
</evidence>
<dbReference type="GO" id="GO:0030414">
    <property type="term" value="F:peptidase inhibitor activity"/>
    <property type="evidence" value="ECO:0007669"/>
    <property type="project" value="UniProtKB-KW"/>
</dbReference>
<proteinExistence type="predicted"/>
<feature type="signal peptide" evidence="3">
    <location>
        <begin position="1"/>
        <end position="20"/>
    </location>
</feature>
<dbReference type="VEuPathDB" id="VectorBase:LDEU012014"/>
<accession>A0A443RXE0</accession>
<dbReference type="Proteomes" id="UP000288716">
    <property type="component" value="Unassembled WGS sequence"/>
</dbReference>
<dbReference type="PANTHER" id="PTHR23259:SF70">
    <property type="entry name" value="ACCESSORY GLAND PROTEIN ACP62F-RELATED"/>
    <property type="match status" value="1"/>
</dbReference>
<dbReference type="SUPFAM" id="SSF57567">
    <property type="entry name" value="Serine protease inhibitors"/>
    <property type="match status" value="1"/>
</dbReference>
<evidence type="ECO:0000259" key="4">
    <source>
        <dbReference type="Pfam" id="PF01826"/>
    </source>
</evidence>
<evidence type="ECO:0000313" key="6">
    <source>
        <dbReference type="Proteomes" id="UP000288716"/>
    </source>
</evidence>
<reference evidence="5 6" key="1">
    <citation type="journal article" date="2018" name="Gigascience">
        <title>Genomes of trombidid mites reveal novel predicted allergens and laterally-transferred genes associated with secondary metabolism.</title>
        <authorList>
            <person name="Dong X."/>
            <person name="Chaisiri K."/>
            <person name="Xia D."/>
            <person name="Armstrong S.D."/>
            <person name="Fang Y."/>
            <person name="Donnelly M.J."/>
            <person name="Kadowaki T."/>
            <person name="McGarry J.W."/>
            <person name="Darby A.C."/>
            <person name="Makepeace B.L."/>
        </authorList>
    </citation>
    <scope>NUCLEOTIDE SEQUENCE [LARGE SCALE GENOMIC DNA]</scope>
    <source>
        <strain evidence="5">UoL-UT</strain>
    </source>
</reference>
<sequence>MKTAIFVLLFVSAFATFTNAESVPKCGENESYLRCGGCEATCETYKNEVLSCNYACIPSCTCNSGYVRTPQGTCDMPDRCNENS</sequence>
<dbReference type="AlphaFoldDB" id="A0A443RXE0"/>
<feature type="domain" description="TIL" evidence="4">
    <location>
        <begin position="26"/>
        <end position="80"/>
    </location>
</feature>
<name>A0A443RXE0_9ACAR</name>
<keyword evidence="6" id="KW-1185">Reference proteome</keyword>
<gene>
    <name evidence="5" type="ORF">B4U80_02879</name>
</gene>
<dbReference type="CDD" id="cd19941">
    <property type="entry name" value="TIL"/>
    <property type="match status" value="1"/>
</dbReference>
<keyword evidence="3" id="KW-0732">Signal</keyword>
<dbReference type="Gene3D" id="2.10.25.10">
    <property type="entry name" value="Laminin"/>
    <property type="match status" value="1"/>
</dbReference>
<evidence type="ECO:0000256" key="3">
    <source>
        <dbReference type="SAM" id="SignalP"/>
    </source>
</evidence>
<feature type="chain" id="PRO_5019202021" description="TIL domain-containing protein" evidence="3">
    <location>
        <begin position="21"/>
        <end position="84"/>
    </location>
</feature>
<dbReference type="STRING" id="299467.A0A443RXE0"/>
<protein>
    <recommendedName>
        <fullName evidence="4">TIL domain-containing protein</fullName>
    </recommendedName>
</protein>
<dbReference type="InterPro" id="IPR002919">
    <property type="entry name" value="TIL_dom"/>
</dbReference>
<dbReference type="InterPro" id="IPR036084">
    <property type="entry name" value="Ser_inhib-like_sf"/>
</dbReference>
<evidence type="ECO:0000256" key="1">
    <source>
        <dbReference type="ARBA" id="ARBA00022690"/>
    </source>
</evidence>
<dbReference type="OrthoDB" id="6412836at2759"/>
<keyword evidence="1" id="KW-0646">Protease inhibitor</keyword>
<dbReference type="InterPro" id="IPR051368">
    <property type="entry name" value="SerProtInhib-TIL_Domain"/>
</dbReference>
<evidence type="ECO:0000256" key="2">
    <source>
        <dbReference type="ARBA" id="ARBA00023157"/>
    </source>
</evidence>
<organism evidence="5 6">
    <name type="scientific">Leptotrombidium deliense</name>
    <dbReference type="NCBI Taxonomy" id="299467"/>
    <lineage>
        <taxon>Eukaryota</taxon>
        <taxon>Metazoa</taxon>
        <taxon>Ecdysozoa</taxon>
        <taxon>Arthropoda</taxon>
        <taxon>Chelicerata</taxon>
        <taxon>Arachnida</taxon>
        <taxon>Acari</taxon>
        <taxon>Acariformes</taxon>
        <taxon>Trombidiformes</taxon>
        <taxon>Prostigmata</taxon>
        <taxon>Anystina</taxon>
        <taxon>Parasitengona</taxon>
        <taxon>Trombiculoidea</taxon>
        <taxon>Trombiculidae</taxon>
        <taxon>Leptotrombidium</taxon>
    </lineage>
</organism>